<evidence type="ECO:0000313" key="3">
    <source>
        <dbReference type="Proteomes" id="UP000462362"/>
    </source>
</evidence>
<evidence type="ECO:0000313" key="2">
    <source>
        <dbReference type="EMBL" id="MTU44098.1"/>
    </source>
</evidence>
<dbReference type="PANTHER" id="PTHR22911:SF79">
    <property type="entry name" value="MOBA-LIKE NTP TRANSFERASE DOMAIN-CONTAINING PROTEIN"/>
    <property type="match status" value="1"/>
</dbReference>
<dbReference type="GO" id="GO:0016020">
    <property type="term" value="C:membrane"/>
    <property type="evidence" value="ECO:0007669"/>
    <property type="project" value="InterPro"/>
</dbReference>
<reference evidence="2 3" key="1">
    <citation type="journal article" date="2019" name="Nat. Med.">
        <title>A library of human gut bacterial isolates paired with longitudinal multiomics data enables mechanistic microbiome research.</title>
        <authorList>
            <person name="Poyet M."/>
            <person name="Groussin M."/>
            <person name="Gibbons S.M."/>
            <person name="Avila-Pacheco J."/>
            <person name="Jiang X."/>
            <person name="Kearney S.M."/>
            <person name="Perrotta A.R."/>
            <person name="Berdy B."/>
            <person name="Zhao S."/>
            <person name="Lieberman T.D."/>
            <person name="Swanson P.K."/>
            <person name="Smith M."/>
            <person name="Roesemann S."/>
            <person name="Alexander J.E."/>
            <person name="Rich S.A."/>
            <person name="Livny J."/>
            <person name="Vlamakis H."/>
            <person name="Clish C."/>
            <person name="Bullock K."/>
            <person name="Deik A."/>
            <person name="Scott J."/>
            <person name="Pierce K.A."/>
            <person name="Xavier R.J."/>
            <person name="Alm E.J."/>
        </authorList>
    </citation>
    <scope>NUCLEOTIDE SEQUENCE [LARGE SCALE GENOMIC DNA]</scope>
    <source>
        <strain evidence="2 3">BIOML-A2</strain>
    </source>
</reference>
<feature type="domain" description="EamA" evidence="1">
    <location>
        <begin position="159"/>
        <end position="292"/>
    </location>
</feature>
<accession>A0A6I3S305</accession>
<dbReference type="Proteomes" id="UP000462362">
    <property type="component" value="Unassembled WGS sequence"/>
</dbReference>
<dbReference type="PANTHER" id="PTHR22911">
    <property type="entry name" value="ACYL-MALONYL CONDENSING ENZYME-RELATED"/>
    <property type="match status" value="1"/>
</dbReference>
<gene>
    <name evidence="2" type="ORF">GMD42_10895</name>
</gene>
<organism evidence="2 3">
    <name type="scientific">Parasutterella excrementihominis</name>
    <dbReference type="NCBI Taxonomy" id="487175"/>
    <lineage>
        <taxon>Bacteria</taxon>
        <taxon>Pseudomonadati</taxon>
        <taxon>Pseudomonadota</taxon>
        <taxon>Betaproteobacteria</taxon>
        <taxon>Burkholderiales</taxon>
        <taxon>Sutterellaceae</taxon>
        <taxon>Parasutterella</taxon>
    </lineage>
</organism>
<protein>
    <submittedName>
        <fullName evidence="2">EamA family transporter</fullName>
    </submittedName>
</protein>
<dbReference type="Pfam" id="PF00892">
    <property type="entry name" value="EamA"/>
    <property type="match status" value="2"/>
</dbReference>
<dbReference type="InterPro" id="IPR037185">
    <property type="entry name" value="EmrE-like"/>
</dbReference>
<proteinExistence type="predicted"/>
<evidence type="ECO:0000259" key="1">
    <source>
        <dbReference type="Pfam" id="PF00892"/>
    </source>
</evidence>
<name>A0A6I3S305_9BURK</name>
<dbReference type="AlphaFoldDB" id="A0A6I3S305"/>
<comment type="caution">
    <text evidence="2">The sequence shown here is derived from an EMBL/GenBank/DDBJ whole genome shotgun (WGS) entry which is preliminary data.</text>
</comment>
<dbReference type="EMBL" id="WNCL01000046">
    <property type="protein sequence ID" value="MTU44098.1"/>
    <property type="molecule type" value="Genomic_DNA"/>
</dbReference>
<dbReference type="RefSeq" id="WP_021867875.1">
    <property type="nucleotide sequence ID" value="NZ_CANTID010000015.1"/>
</dbReference>
<feature type="domain" description="EamA" evidence="1">
    <location>
        <begin position="8"/>
        <end position="147"/>
    </location>
</feature>
<dbReference type="InterPro" id="IPR000620">
    <property type="entry name" value="EamA_dom"/>
</dbReference>
<sequence length="303" mass="32403">MSDSSFSKGIGLAIAASVFWGSMGVCAQYLLQQCSFTPLDLVSMRLVLAGLILLIMERLVFGRNIISPLKDIRTTVGILVAGLLILVSQLTFMLAVAASNAGTAAIVLTLVPLICAFWLSITEKRPLTMREGICFVLAASGVFLIVTKGNFSTLDLSFAGVLWGFVSAIFSAAYSIQPRKLIMKVGVGPVVGFGMLFGGLVASVMNPPWTMNVQWTVLSVSAFTYVVLVGTVAAFWCYLSSLKYVSAVIVGLMVCFEPLSAYLLSVFAFDLRIGMWEGAGICLVLLNVLVLSLPKKSSEAIKP</sequence>
<dbReference type="SUPFAM" id="SSF103481">
    <property type="entry name" value="Multidrug resistance efflux transporter EmrE"/>
    <property type="match status" value="2"/>
</dbReference>